<protein>
    <recommendedName>
        <fullName evidence="6">SgcJ/EcaC family oxidoreductase</fullName>
    </recommendedName>
</protein>
<evidence type="ECO:0000256" key="2">
    <source>
        <dbReference type="ARBA" id="ARBA00023136"/>
    </source>
</evidence>
<evidence type="ECO:0008006" key="6">
    <source>
        <dbReference type="Google" id="ProtNLM"/>
    </source>
</evidence>
<dbReference type="GO" id="GO:0016020">
    <property type="term" value="C:membrane"/>
    <property type="evidence" value="ECO:0007669"/>
    <property type="project" value="UniProtKB-SubCell"/>
</dbReference>
<dbReference type="AlphaFoldDB" id="A0A6G6WC98"/>
<keyword evidence="3" id="KW-0732">Signal</keyword>
<dbReference type="KEGG" id="nano:G5V58_09540"/>
<evidence type="ECO:0000256" key="3">
    <source>
        <dbReference type="SAM" id="SignalP"/>
    </source>
</evidence>
<evidence type="ECO:0000313" key="4">
    <source>
        <dbReference type="EMBL" id="QIG42971.1"/>
    </source>
</evidence>
<feature type="chain" id="PRO_5039480681" description="SgcJ/EcaC family oxidoreductase" evidence="3">
    <location>
        <begin position="16"/>
        <end position="156"/>
    </location>
</feature>
<organism evidence="4 5">
    <name type="scientific">Nocardioides anomalus</name>
    <dbReference type="NCBI Taxonomy" id="2712223"/>
    <lineage>
        <taxon>Bacteria</taxon>
        <taxon>Bacillati</taxon>
        <taxon>Actinomycetota</taxon>
        <taxon>Actinomycetes</taxon>
        <taxon>Propionibacteriales</taxon>
        <taxon>Nocardioidaceae</taxon>
        <taxon>Nocardioides</taxon>
    </lineage>
</organism>
<evidence type="ECO:0000256" key="1">
    <source>
        <dbReference type="ARBA" id="ARBA00004370"/>
    </source>
</evidence>
<evidence type="ECO:0000313" key="5">
    <source>
        <dbReference type="Proteomes" id="UP000502996"/>
    </source>
</evidence>
<reference evidence="4 5" key="1">
    <citation type="submission" date="2020-02" db="EMBL/GenBank/DDBJ databases">
        <title>Full genome sequence of Nocardioides sp. R-3366.</title>
        <authorList>
            <person name="Im W.-T."/>
        </authorList>
    </citation>
    <scope>NUCLEOTIDE SEQUENCE [LARGE SCALE GENOMIC DNA]</scope>
    <source>
        <strain evidence="4 5">R-3366</strain>
    </source>
</reference>
<dbReference type="RefSeq" id="WP_165231562.1">
    <property type="nucleotide sequence ID" value="NZ_CP049257.1"/>
</dbReference>
<dbReference type="PANTHER" id="PTHR37042:SF4">
    <property type="entry name" value="OUTER MEMBRANE PROTEIN RV1973"/>
    <property type="match status" value="1"/>
</dbReference>
<proteinExistence type="predicted"/>
<feature type="signal peptide" evidence="3">
    <location>
        <begin position="1"/>
        <end position="15"/>
    </location>
</feature>
<dbReference type="Proteomes" id="UP000502996">
    <property type="component" value="Chromosome"/>
</dbReference>
<dbReference type="PANTHER" id="PTHR37042">
    <property type="entry name" value="OUTER MEMBRANE PROTEIN RV1973"/>
    <property type="match status" value="1"/>
</dbReference>
<keyword evidence="2" id="KW-0472">Membrane</keyword>
<accession>A0A6G6WC98</accession>
<comment type="subcellular location">
    <subcellularLocation>
        <location evidence="1">Membrane</location>
    </subcellularLocation>
</comment>
<keyword evidence="5" id="KW-1185">Reference proteome</keyword>
<sequence length="156" mass="16474">MVVLGLVAAALLAWAARGDDASAKPSSQPVVLSGDDATAAVDAAAKAAETIVAVSWQDYDQEVDEAAALMTQDFATKYRATAADIKDAFVADKTVVQARVVAQGVTHATRTEVQALVFLNQYISKDGGDTTYTPYRALVTVIHTQDGWVVSNLDTK</sequence>
<name>A0A6G6WC98_9ACTN</name>
<gene>
    <name evidence="4" type="ORF">G5V58_09540</name>
</gene>
<dbReference type="EMBL" id="CP049257">
    <property type="protein sequence ID" value="QIG42971.1"/>
    <property type="molecule type" value="Genomic_DNA"/>
</dbReference>